<keyword evidence="1" id="KW-0812">Transmembrane</keyword>
<comment type="caution">
    <text evidence="2">The sequence shown here is derived from an EMBL/GenBank/DDBJ whole genome shotgun (WGS) entry which is preliminary data.</text>
</comment>
<name>A0AAD8P4G4_TARER</name>
<accession>A0AAD8P4G4</accession>
<reference evidence="2" key="1">
    <citation type="journal article" date="2023" name="bioRxiv">
        <title>Improved chromosome-level genome assembly for marigold (Tagetes erecta).</title>
        <authorList>
            <person name="Jiang F."/>
            <person name="Yuan L."/>
            <person name="Wang S."/>
            <person name="Wang H."/>
            <person name="Xu D."/>
            <person name="Wang A."/>
            <person name="Fan W."/>
        </authorList>
    </citation>
    <scope>NUCLEOTIDE SEQUENCE</scope>
    <source>
        <strain evidence="2">WSJ</strain>
        <tissue evidence="2">Leaf</tissue>
    </source>
</reference>
<sequence length="102" mass="11372">MVKLSSMSSINIINLWMLPLMFLVIMVAFTESRIMVPPKSGFVSKNDEHKPVPMLGYSKLPPSSQPLRNDQVHDAFYDLVAKNVEAYKAALTGPSQKGRGHK</sequence>
<keyword evidence="3" id="KW-1185">Reference proteome</keyword>
<organism evidence="2 3">
    <name type="scientific">Tagetes erecta</name>
    <name type="common">African marigold</name>
    <dbReference type="NCBI Taxonomy" id="13708"/>
    <lineage>
        <taxon>Eukaryota</taxon>
        <taxon>Viridiplantae</taxon>
        <taxon>Streptophyta</taxon>
        <taxon>Embryophyta</taxon>
        <taxon>Tracheophyta</taxon>
        <taxon>Spermatophyta</taxon>
        <taxon>Magnoliopsida</taxon>
        <taxon>eudicotyledons</taxon>
        <taxon>Gunneridae</taxon>
        <taxon>Pentapetalae</taxon>
        <taxon>asterids</taxon>
        <taxon>campanulids</taxon>
        <taxon>Asterales</taxon>
        <taxon>Asteraceae</taxon>
        <taxon>Asteroideae</taxon>
        <taxon>Heliantheae alliance</taxon>
        <taxon>Tageteae</taxon>
        <taxon>Tagetes</taxon>
    </lineage>
</organism>
<dbReference type="Proteomes" id="UP001229421">
    <property type="component" value="Unassembled WGS sequence"/>
</dbReference>
<dbReference type="AlphaFoldDB" id="A0AAD8P4G4"/>
<dbReference type="EMBL" id="JAUHHV010000002">
    <property type="protein sequence ID" value="KAK1433113.1"/>
    <property type="molecule type" value="Genomic_DNA"/>
</dbReference>
<feature type="transmembrane region" description="Helical" evidence="1">
    <location>
        <begin position="12"/>
        <end position="30"/>
    </location>
</feature>
<evidence type="ECO:0000256" key="1">
    <source>
        <dbReference type="SAM" id="Phobius"/>
    </source>
</evidence>
<evidence type="ECO:0008006" key="4">
    <source>
        <dbReference type="Google" id="ProtNLM"/>
    </source>
</evidence>
<keyword evidence="1" id="KW-1133">Transmembrane helix</keyword>
<evidence type="ECO:0000313" key="3">
    <source>
        <dbReference type="Proteomes" id="UP001229421"/>
    </source>
</evidence>
<proteinExistence type="predicted"/>
<gene>
    <name evidence="2" type="ORF">QVD17_10019</name>
</gene>
<evidence type="ECO:0000313" key="2">
    <source>
        <dbReference type="EMBL" id="KAK1433113.1"/>
    </source>
</evidence>
<keyword evidence="1" id="KW-0472">Membrane</keyword>
<protein>
    <recommendedName>
        <fullName evidence="4">Transmembrane protein</fullName>
    </recommendedName>
</protein>